<sequence length="121" mass="13589">MEDPTVLRKNGYRKTVDHHRKTTSAIAKVVDNNLMNVVGMVTRHFSIVDGVTSFLREVVEYYSTEHSFNAVMGNGLQAYYLTLASHLNAIHLYLRNTDAGAKFQLIYHASALHPRATGLNL</sequence>
<evidence type="ECO:0000313" key="2">
    <source>
        <dbReference type="Proteomes" id="UP000823775"/>
    </source>
</evidence>
<dbReference type="Proteomes" id="UP000823775">
    <property type="component" value="Unassembled WGS sequence"/>
</dbReference>
<evidence type="ECO:0000313" key="1">
    <source>
        <dbReference type="EMBL" id="MCD9560471.1"/>
    </source>
</evidence>
<gene>
    <name evidence="1" type="ORF">HAX54_019155</name>
</gene>
<comment type="caution">
    <text evidence="1">The sequence shown here is derived from an EMBL/GenBank/DDBJ whole genome shotgun (WGS) entry which is preliminary data.</text>
</comment>
<keyword evidence="2" id="KW-1185">Reference proteome</keyword>
<dbReference type="EMBL" id="JACEIK010002325">
    <property type="protein sequence ID" value="MCD9560471.1"/>
    <property type="molecule type" value="Genomic_DNA"/>
</dbReference>
<proteinExistence type="predicted"/>
<organism evidence="1 2">
    <name type="scientific">Datura stramonium</name>
    <name type="common">Jimsonweed</name>
    <name type="synonym">Common thornapple</name>
    <dbReference type="NCBI Taxonomy" id="4076"/>
    <lineage>
        <taxon>Eukaryota</taxon>
        <taxon>Viridiplantae</taxon>
        <taxon>Streptophyta</taxon>
        <taxon>Embryophyta</taxon>
        <taxon>Tracheophyta</taxon>
        <taxon>Spermatophyta</taxon>
        <taxon>Magnoliopsida</taxon>
        <taxon>eudicotyledons</taxon>
        <taxon>Gunneridae</taxon>
        <taxon>Pentapetalae</taxon>
        <taxon>asterids</taxon>
        <taxon>lamiids</taxon>
        <taxon>Solanales</taxon>
        <taxon>Solanaceae</taxon>
        <taxon>Solanoideae</taxon>
        <taxon>Datureae</taxon>
        <taxon>Datura</taxon>
    </lineage>
</organism>
<reference evidence="1 2" key="1">
    <citation type="journal article" date="2021" name="BMC Genomics">
        <title>Datura genome reveals duplications of psychoactive alkaloid biosynthetic genes and high mutation rate following tissue culture.</title>
        <authorList>
            <person name="Rajewski A."/>
            <person name="Carter-House D."/>
            <person name="Stajich J."/>
            <person name="Litt A."/>
        </authorList>
    </citation>
    <scope>NUCLEOTIDE SEQUENCE [LARGE SCALE GENOMIC DNA]</scope>
    <source>
        <strain evidence="1">AR-01</strain>
    </source>
</reference>
<name>A0ABS8URE4_DATST</name>
<protein>
    <submittedName>
        <fullName evidence="1">Uncharacterized protein</fullName>
    </submittedName>
</protein>
<accession>A0ABS8URE4</accession>